<dbReference type="InterPro" id="IPR020843">
    <property type="entry name" value="ER"/>
</dbReference>
<dbReference type="PANTHER" id="PTHR45348:SF2">
    <property type="entry name" value="ZINC-TYPE ALCOHOL DEHYDROGENASE-LIKE PROTEIN C2E1P3.01"/>
    <property type="match status" value="1"/>
</dbReference>
<comment type="caution">
    <text evidence="2">The sequence shown here is derived from an EMBL/GenBank/DDBJ whole genome shotgun (WGS) entry which is preliminary data.</text>
</comment>
<dbReference type="AlphaFoldDB" id="A0A4Y9ZTN0"/>
<dbReference type="InterPro" id="IPR047122">
    <property type="entry name" value="Trans-enoyl_RdTase-like"/>
</dbReference>
<gene>
    <name evidence="2" type="ORF">EWM64_g6830</name>
</gene>
<evidence type="ECO:0000313" key="2">
    <source>
        <dbReference type="EMBL" id="TFY77181.1"/>
    </source>
</evidence>
<dbReference type="OrthoDB" id="3233595at2759"/>
<sequence length="360" mass="37854">MSSSLQQKALILPRKGAPFEIVTRDVPRPAPGEVLVHVHAAVLNPIEPFIQRTGEFVSEWPAILGLDGAGVVHELGDGVTDLKKGDRVLFQAVYAHDLGTLQQYTVAIATRAAKIPENISFDEAATLPTNFATAAIGIYGGQLDPPGVRGRYQGAGYTAPWTEGGIGKYKDQPIVVIGGSSSVGQYAIQLAKLSGFNPIITTASASNEEYCKRAGATHIIDYHTTPYSALPAAVSQITTKPVELVYAAISSEEAQRAALEVVAKGGYVVLTLPPTIGALGEREDGMKVIFVMGSVNVPENYEFGDKMYAALPGLLASGDIKPSRTEVLLGGLAGAPAGVERLANNSVSGVKLVVHPQETL</sequence>
<proteinExistence type="predicted"/>
<dbReference type="EMBL" id="SFCI01000982">
    <property type="protein sequence ID" value="TFY77181.1"/>
    <property type="molecule type" value="Genomic_DNA"/>
</dbReference>
<dbReference type="InterPro" id="IPR036291">
    <property type="entry name" value="NAD(P)-bd_dom_sf"/>
</dbReference>
<organism evidence="2 3">
    <name type="scientific">Hericium alpestre</name>
    <dbReference type="NCBI Taxonomy" id="135208"/>
    <lineage>
        <taxon>Eukaryota</taxon>
        <taxon>Fungi</taxon>
        <taxon>Dikarya</taxon>
        <taxon>Basidiomycota</taxon>
        <taxon>Agaricomycotina</taxon>
        <taxon>Agaricomycetes</taxon>
        <taxon>Russulales</taxon>
        <taxon>Hericiaceae</taxon>
        <taxon>Hericium</taxon>
    </lineage>
</organism>
<reference evidence="2 3" key="1">
    <citation type="submission" date="2019-02" db="EMBL/GenBank/DDBJ databases">
        <title>Genome sequencing of the rare red list fungi Hericium alpestre (H. flagellum).</title>
        <authorList>
            <person name="Buettner E."/>
            <person name="Kellner H."/>
        </authorList>
    </citation>
    <scope>NUCLEOTIDE SEQUENCE [LARGE SCALE GENOMIC DNA]</scope>
    <source>
        <strain evidence="2 3">DSM 108284</strain>
    </source>
</reference>
<dbReference type="Gene3D" id="3.90.180.10">
    <property type="entry name" value="Medium-chain alcohol dehydrogenases, catalytic domain"/>
    <property type="match status" value="1"/>
</dbReference>
<dbReference type="InterPro" id="IPR011032">
    <property type="entry name" value="GroES-like_sf"/>
</dbReference>
<dbReference type="STRING" id="135208.A0A4Y9ZTN0"/>
<dbReference type="Pfam" id="PF08240">
    <property type="entry name" value="ADH_N"/>
    <property type="match status" value="1"/>
</dbReference>
<dbReference type="InterPro" id="IPR013154">
    <property type="entry name" value="ADH-like_N"/>
</dbReference>
<protein>
    <recommendedName>
        <fullName evidence="1">Enoyl reductase (ER) domain-containing protein</fullName>
    </recommendedName>
</protein>
<dbReference type="SUPFAM" id="SSF50129">
    <property type="entry name" value="GroES-like"/>
    <property type="match status" value="1"/>
</dbReference>
<dbReference type="PANTHER" id="PTHR45348">
    <property type="entry name" value="HYPOTHETICAL OXIDOREDUCTASE (EUROFUNG)"/>
    <property type="match status" value="1"/>
</dbReference>
<evidence type="ECO:0000259" key="1">
    <source>
        <dbReference type="SMART" id="SM00829"/>
    </source>
</evidence>
<evidence type="ECO:0000313" key="3">
    <source>
        <dbReference type="Proteomes" id="UP000298061"/>
    </source>
</evidence>
<dbReference type="Gene3D" id="3.40.50.720">
    <property type="entry name" value="NAD(P)-binding Rossmann-like Domain"/>
    <property type="match status" value="1"/>
</dbReference>
<dbReference type="GO" id="GO:0016651">
    <property type="term" value="F:oxidoreductase activity, acting on NAD(P)H"/>
    <property type="evidence" value="ECO:0007669"/>
    <property type="project" value="InterPro"/>
</dbReference>
<dbReference type="InterPro" id="IPR013149">
    <property type="entry name" value="ADH-like_C"/>
</dbReference>
<dbReference type="Proteomes" id="UP000298061">
    <property type="component" value="Unassembled WGS sequence"/>
</dbReference>
<dbReference type="CDD" id="cd08249">
    <property type="entry name" value="enoyl_reductase_like"/>
    <property type="match status" value="1"/>
</dbReference>
<dbReference type="Pfam" id="PF00107">
    <property type="entry name" value="ADH_zinc_N"/>
    <property type="match status" value="1"/>
</dbReference>
<dbReference type="SMART" id="SM00829">
    <property type="entry name" value="PKS_ER"/>
    <property type="match status" value="1"/>
</dbReference>
<dbReference type="SUPFAM" id="SSF51735">
    <property type="entry name" value="NAD(P)-binding Rossmann-fold domains"/>
    <property type="match status" value="1"/>
</dbReference>
<feature type="domain" description="Enoyl reductase (ER)" evidence="1">
    <location>
        <begin position="16"/>
        <end position="354"/>
    </location>
</feature>
<keyword evidence="3" id="KW-1185">Reference proteome</keyword>
<accession>A0A4Y9ZTN0</accession>
<name>A0A4Y9ZTN0_9AGAM</name>